<dbReference type="Proteomes" id="UP000509301">
    <property type="component" value="Chromosome"/>
</dbReference>
<sequence length="90" mass="10703">MVQESRAYFYFQKKVAGLDKLKARAEKVHETEARGRVLREGVFKRLYRRLLDYYRSFYPLTYLKRCGVGVSTVYLGYPYFISQDRGNKST</sequence>
<name>A0A6N0NWA8_9CREN</name>
<dbReference type="KEGG" id="mten:GWK48_09040"/>
<gene>
    <name evidence="1" type="ORF">GWK48_09040</name>
</gene>
<reference evidence="1 2" key="1">
    <citation type="submission" date="2020-02" db="EMBL/GenBank/DDBJ databases">
        <title>Comparative genome analysis reveals the metabolism and evolution of the thermophilic archaeal genus Metallosphaera.</title>
        <authorList>
            <person name="Jiang C."/>
        </authorList>
    </citation>
    <scope>NUCLEOTIDE SEQUENCE [LARGE SCALE GENOMIC DNA]</scope>
    <source>
        <strain evidence="1 2">Ric-A</strain>
    </source>
</reference>
<dbReference type="RefSeq" id="WP_174631542.1">
    <property type="nucleotide sequence ID" value="NZ_CP049074.1"/>
</dbReference>
<organism evidence="1 2">
    <name type="scientific">Metallosphaera tengchongensis</name>
    <dbReference type="NCBI Taxonomy" id="1532350"/>
    <lineage>
        <taxon>Archaea</taxon>
        <taxon>Thermoproteota</taxon>
        <taxon>Thermoprotei</taxon>
        <taxon>Sulfolobales</taxon>
        <taxon>Sulfolobaceae</taxon>
        <taxon>Metallosphaera</taxon>
    </lineage>
</organism>
<protein>
    <submittedName>
        <fullName evidence="1">Uncharacterized protein</fullName>
    </submittedName>
</protein>
<dbReference type="AlphaFoldDB" id="A0A6N0NWA8"/>
<accession>A0A6N0NWA8</accession>
<dbReference type="EMBL" id="CP049074">
    <property type="protein sequence ID" value="QKR00497.1"/>
    <property type="molecule type" value="Genomic_DNA"/>
</dbReference>
<dbReference type="GeneID" id="55642086"/>
<proteinExistence type="predicted"/>
<evidence type="ECO:0000313" key="2">
    <source>
        <dbReference type="Proteomes" id="UP000509301"/>
    </source>
</evidence>
<keyword evidence="2" id="KW-1185">Reference proteome</keyword>
<evidence type="ECO:0000313" key="1">
    <source>
        <dbReference type="EMBL" id="QKR00497.1"/>
    </source>
</evidence>